<dbReference type="PANTHER" id="PTHR21077">
    <property type="entry name" value="EME1 PROTEIN"/>
    <property type="match status" value="1"/>
</dbReference>
<dbReference type="GO" id="GO:0046872">
    <property type="term" value="F:metal ion binding"/>
    <property type="evidence" value="ECO:0007669"/>
    <property type="project" value="UniProtKB-KW"/>
</dbReference>
<evidence type="ECO:0000256" key="4">
    <source>
        <dbReference type="ARBA" id="ARBA00022722"/>
    </source>
</evidence>
<dbReference type="GO" id="GO:0008821">
    <property type="term" value="F:crossover junction DNA endonuclease activity"/>
    <property type="evidence" value="ECO:0007669"/>
    <property type="project" value="TreeGrafter"/>
</dbReference>
<keyword evidence="11" id="KW-0234">DNA repair</keyword>
<feature type="compositionally biased region" description="Basic residues" evidence="14">
    <location>
        <begin position="715"/>
        <end position="732"/>
    </location>
</feature>
<keyword evidence="17" id="KW-1185">Reference proteome</keyword>
<comment type="similarity">
    <text evidence="3">Belongs to the EME1/MMS4 family.</text>
</comment>
<feature type="compositionally biased region" description="Low complexity" evidence="14">
    <location>
        <begin position="439"/>
        <end position="455"/>
    </location>
</feature>
<comment type="subcellular location">
    <subcellularLocation>
        <location evidence="2">Nucleus</location>
    </subcellularLocation>
</comment>
<feature type="compositionally biased region" description="Pro residues" evidence="14">
    <location>
        <begin position="342"/>
        <end position="356"/>
    </location>
</feature>
<dbReference type="GO" id="GO:0003677">
    <property type="term" value="F:DNA binding"/>
    <property type="evidence" value="ECO:0007669"/>
    <property type="project" value="InterPro"/>
</dbReference>
<evidence type="ECO:0000256" key="13">
    <source>
        <dbReference type="ARBA" id="ARBA00023254"/>
    </source>
</evidence>
<keyword evidence="8" id="KW-0378">Hydrolase</keyword>
<dbReference type="eggNOG" id="ENOG502R8ER">
    <property type="taxonomic scope" value="Eukaryota"/>
</dbReference>
<dbReference type="Gene3D" id="3.40.50.10130">
    <property type="match status" value="1"/>
</dbReference>
<keyword evidence="7" id="KW-0227">DNA damage</keyword>
<dbReference type="InterPro" id="IPR006166">
    <property type="entry name" value="ERCC4_domain"/>
</dbReference>
<feature type="domain" description="ERCC4" evidence="15">
    <location>
        <begin position="957"/>
        <end position="1053"/>
    </location>
</feature>
<feature type="compositionally biased region" description="Low complexity" evidence="14">
    <location>
        <begin position="469"/>
        <end position="489"/>
    </location>
</feature>
<evidence type="ECO:0000256" key="12">
    <source>
        <dbReference type="ARBA" id="ARBA00023242"/>
    </source>
</evidence>
<feature type="compositionally biased region" description="Polar residues" evidence="14">
    <location>
        <begin position="397"/>
        <end position="406"/>
    </location>
</feature>
<evidence type="ECO:0000313" key="16">
    <source>
        <dbReference type="EMBL" id="CCX33032.1"/>
    </source>
</evidence>
<dbReference type="InterPro" id="IPR033310">
    <property type="entry name" value="Mms4/EME1/EME2"/>
</dbReference>
<keyword evidence="6 16" id="KW-0255">Endonuclease</keyword>
<feature type="region of interest" description="Disordered" evidence="14">
    <location>
        <begin position="53"/>
        <end position="97"/>
    </location>
</feature>
<dbReference type="Proteomes" id="UP000018144">
    <property type="component" value="Unassembled WGS sequence"/>
</dbReference>
<feature type="compositionally biased region" description="Basic and acidic residues" evidence="14">
    <location>
        <begin position="749"/>
        <end position="834"/>
    </location>
</feature>
<evidence type="ECO:0000313" key="17">
    <source>
        <dbReference type="Proteomes" id="UP000018144"/>
    </source>
</evidence>
<keyword evidence="5" id="KW-0479">Metal-binding</keyword>
<evidence type="ECO:0000256" key="1">
    <source>
        <dbReference type="ARBA" id="ARBA00001946"/>
    </source>
</evidence>
<feature type="region of interest" description="Disordered" evidence="14">
    <location>
        <begin position="176"/>
        <end position="200"/>
    </location>
</feature>
<dbReference type="AlphaFoldDB" id="U4LN69"/>
<feature type="region of interest" description="Disordered" evidence="14">
    <location>
        <begin position="601"/>
        <end position="841"/>
    </location>
</feature>
<feature type="compositionally biased region" description="Basic and acidic residues" evidence="14">
    <location>
        <begin position="609"/>
        <end position="628"/>
    </location>
</feature>
<dbReference type="GO" id="GO:0048476">
    <property type="term" value="C:Holliday junction resolvase complex"/>
    <property type="evidence" value="ECO:0007669"/>
    <property type="project" value="InterPro"/>
</dbReference>
<evidence type="ECO:0000256" key="7">
    <source>
        <dbReference type="ARBA" id="ARBA00022763"/>
    </source>
</evidence>
<keyword evidence="9" id="KW-0460">Magnesium</keyword>
<dbReference type="GO" id="GO:0031297">
    <property type="term" value="P:replication fork processing"/>
    <property type="evidence" value="ECO:0007669"/>
    <property type="project" value="TreeGrafter"/>
</dbReference>
<keyword evidence="13" id="KW-0469">Meiosis</keyword>
<dbReference type="PANTHER" id="PTHR21077:SF5">
    <property type="entry name" value="CROSSOVER JUNCTION ENDONUCLEASE MMS4"/>
    <property type="match status" value="1"/>
</dbReference>
<dbReference type="Gene3D" id="1.10.8.10">
    <property type="entry name" value="DNA helicase RuvA subunit, C-terminal domain"/>
    <property type="match status" value="1"/>
</dbReference>
<feature type="region of interest" description="Disordered" evidence="14">
    <location>
        <begin position="213"/>
        <end position="566"/>
    </location>
</feature>
<feature type="compositionally biased region" description="Low complexity" evidence="14">
    <location>
        <begin position="66"/>
        <end position="89"/>
    </location>
</feature>
<feature type="compositionally biased region" description="Basic and acidic residues" evidence="14">
    <location>
        <begin position="56"/>
        <end position="65"/>
    </location>
</feature>
<dbReference type="GO" id="GO:0006302">
    <property type="term" value="P:double-strand break repair"/>
    <property type="evidence" value="ECO:0007669"/>
    <property type="project" value="TreeGrafter"/>
</dbReference>
<evidence type="ECO:0000256" key="9">
    <source>
        <dbReference type="ARBA" id="ARBA00022842"/>
    </source>
</evidence>
<dbReference type="STRING" id="1076935.U4LN69"/>
<evidence type="ECO:0000256" key="5">
    <source>
        <dbReference type="ARBA" id="ARBA00022723"/>
    </source>
</evidence>
<feature type="compositionally biased region" description="Pro residues" evidence="14">
    <location>
        <begin position="325"/>
        <end position="335"/>
    </location>
</feature>
<keyword evidence="4" id="KW-0540">Nuclease</keyword>
<gene>
    <name evidence="16" type="ORF">PCON_14061</name>
</gene>
<dbReference type="Pfam" id="PF02732">
    <property type="entry name" value="ERCC4"/>
    <property type="match status" value="1"/>
</dbReference>
<feature type="compositionally biased region" description="Polar residues" evidence="14">
    <location>
        <begin position="176"/>
        <end position="196"/>
    </location>
</feature>
<evidence type="ECO:0000256" key="14">
    <source>
        <dbReference type="SAM" id="MobiDB-lite"/>
    </source>
</evidence>
<dbReference type="GO" id="GO:0000712">
    <property type="term" value="P:resolution of meiotic recombination intermediates"/>
    <property type="evidence" value="ECO:0007669"/>
    <property type="project" value="TreeGrafter"/>
</dbReference>
<name>U4LN69_PYROM</name>
<dbReference type="OrthoDB" id="343092at2759"/>
<dbReference type="Gene3D" id="1.10.150.670">
    <property type="entry name" value="Crossover junction endonuclease EME1, DNA-binding domain"/>
    <property type="match status" value="1"/>
</dbReference>
<comment type="cofactor">
    <cofactor evidence="1">
        <name>Mg(2+)</name>
        <dbReference type="ChEBI" id="CHEBI:18420"/>
    </cofactor>
</comment>
<keyword evidence="10" id="KW-0233">DNA recombination</keyword>
<dbReference type="InterPro" id="IPR042530">
    <property type="entry name" value="EME1/EME2_C"/>
</dbReference>
<evidence type="ECO:0000256" key="11">
    <source>
        <dbReference type="ARBA" id="ARBA00023204"/>
    </source>
</evidence>
<protein>
    <submittedName>
        <fullName evidence="16">Similar to Crossover junction endonuclease eme1 acc. no. Q9C103</fullName>
    </submittedName>
</protein>
<dbReference type="GO" id="GO:0031573">
    <property type="term" value="P:mitotic intra-S DNA damage checkpoint signaling"/>
    <property type="evidence" value="ECO:0007669"/>
    <property type="project" value="TreeGrafter"/>
</dbReference>
<accession>U4LN69</accession>
<dbReference type="EMBL" id="HF935997">
    <property type="protein sequence ID" value="CCX33032.1"/>
    <property type="molecule type" value="Genomic_DNA"/>
</dbReference>
<sequence>MAHLLGLARDPAFENKVQQVYEVTEKPLHLIRADLRLTNCAQTTIDRILDGTFLKGTDRDPDRRAASGTPTASTASTTPAATPAQAEPSRTFQTPAKIHETVPIPTRIHEANVQGESSISNGNLVTLERGKDPQMEQSSTFATPALVPFDFVKKFEEQQKTVEQLIGLLASQASPVKKQWSSPPSGQPTQLAQSSPIRVKQEKKCDVIELLSDDEEEAPPAATTKAPPPPPLKAAFVPPAATFKAPSLPPTKATPVPLPVKAFSPPRLAREQIPPPPPRAESPLFRLPPSPSPLPERVQREQSPLFAIPPSPTPAPFSREESPPLRRPSPTPAPPMQIQREPSPPKPVVSRKPPPTETIRRASSEKRGIEIISLDDSDDELPSLPQNPKKPRRDITPENQNNATASGSGGPKRTGSGVLVTPGRSRPSIDFSSIGVADLTLIPSSLSTLEPPSSTRKISNALEPIIKLSPSKRSTSNPFSSSPSKRTSSGLFGGSPRKSSTTTDPITYSGGSRRRPSGQDDPFRIQSPPPFGAVAPMSETPRRFNLQNNSDQLSPPALKKPDGKYAVDFDDYDDHLLSGFTPGPTATESRVDIGKGIARSATYPGLDDAIPRADKGKGNARRRTEPEMKTNNFGMIPEPLSPSQPPTTRIARSRKKGPPLREKLQREFSATALKYIEPLLLGSSSEAEYNDEDEDDEDDEYDDSFVVEDDNPRPTKSRKTATKRTAVKKTARRTSTASPQKRKASSAADEEKARKAEERAAQQAERDAAKAAEKARKDVEAETRRLEKEKVAAEKKAAADAKKAEREKAAEEKKATAERKKAEKEAAARKKKEEEDLESVNRVRKSAKDTIKEMIIDVSPKLKKHDVGRLAMLALKEAKVKDIPINYHPPNKCEDWDTGRMMRFRRIVDRVYDKERRIFLPLLEKQIKDEDHIIVHFTSDEWVDLVVPEPMVNPLPIEHHVQRIKSMMGPDAKIIYLVEGVAEAMRKDKLLWTRHQQDQIRAMLNRDHNGPPPAARFNNTEAFDEAEVTLQMDHGVKVHHTPDYKKSAEWISFFTNHISTISLQNTRFSLELGFPTVGGQPKVGKDNKDTYFKMLQQIFRVTPDIAEGIQAKYKNVRLLVSAFRDHGDEVLTNLPCLTNGTPNTKVISSVISKRIAGVFLEKDDFYMV</sequence>
<dbReference type="CDD" id="cd14376">
    <property type="entry name" value="CUE_AUP1_AMFR_like"/>
    <property type="match status" value="1"/>
</dbReference>
<keyword evidence="12" id="KW-0539">Nucleus</keyword>
<reference evidence="16 17" key="1">
    <citation type="journal article" date="2013" name="PLoS Genet.">
        <title>The genome and development-dependent transcriptomes of Pyronema confluens: a window into fungal evolution.</title>
        <authorList>
            <person name="Traeger S."/>
            <person name="Altegoer F."/>
            <person name="Freitag M."/>
            <person name="Gabaldon T."/>
            <person name="Kempken F."/>
            <person name="Kumar A."/>
            <person name="Marcet-Houben M."/>
            <person name="Poggeler S."/>
            <person name="Stajich J.E."/>
            <person name="Nowrousian M."/>
        </authorList>
    </citation>
    <scope>NUCLEOTIDE SEQUENCE [LARGE SCALE GENOMIC DNA]</scope>
    <source>
        <strain evidence="17">CBS 100304</strain>
        <tissue evidence="16">Vegetative mycelium</tissue>
    </source>
</reference>
<dbReference type="GO" id="GO:0005634">
    <property type="term" value="C:nucleus"/>
    <property type="evidence" value="ECO:0007669"/>
    <property type="project" value="UniProtKB-SubCell"/>
</dbReference>
<organism evidence="16 17">
    <name type="scientific">Pyronema omphalodes (strain CBS 100304)</name>
    <name type="common">Pyronema confluens</name>
    <dbReference type="NCBI Taxonomy" id="1076935"/>
    <lineage>
        <taxon>Eukaryota</taxon>
        <taxon>Fungi</taxon>
        <taxon>Dikarya</taxon>
        <taxon>Ascomycota</taxon>
        <taxon>Pezizomycotina</taxon>
        <taxon>Pezizomycetes</taxon>
        <taxon>Pezizales</taxon>
        <taxon>Pyronemataceae</taxon>
        <taxon>Pyronema</taxon>
    </lineage>
</organism>
<feature type="compositionally biased region" description="Basic and acidic residues" evidence="14">
    <location>
        <begin position="358"/>
        <end position="369"/>
    </location>
</feature>
<evidence type="ECO:0000256" key="2">
    <source>
        <dbReference type="ARBA" id="ARBA00004123"/>
    </source>
</evidence>
<evidence type="ECO:0000256" key="8">
    <source>
        <dbReference type="ARBA" id="ARBA00022801"/>
    </source>
</evidence>
<feature type="compositionally biased region" description="Polar residues" evidence="14">
    <location>
        <begin position="497"/>
        <end position="510"/>
    </location>
</feature>
<evidence type="ECO:0000256" key="6">
    <source>
        <dbReference type="ARBA" id="ARBA00022759"/>
    </source>
</evidence>
<proteinExistence type="inferred from homology"/>
<feature type="compositionally biased region" description="Acidic residues" evidence="14">
    <location>
        <begin position="688"/>
        <end position="709"/>
    </location>
</feature>
<feature type="compositionally biased region" description="Pro residues" evidence="14">
    <location>
        <begin position="273"/>
        <end position="294"/>
    </location>
</feature>
<evidence type="ECO:0000259" key="15">
    <source>
        <dbReference type="Pfam" id="PF02732"/>
    </source>
</evidence>
<evidence type="ECO:0000256" key="3">
    <source>
        <dbReference type="ARBA" id="ARBA00005313"/>
    </source>
</evidence>
<evidence type="ECO:0000256" key="10">
    <source>
        <dbReference type="ARBA" id="ARBA00023172"/>
    </source>
</evidence>